<dbReference type="EMBL" id="JAUNZN010000002">
    <property type="protein sequence ID" value="KAK4828033.1"/>
    <property type="molecule type" value="Genomic_DNA"/>
</dbReference>
<evidence type="ECO:0000313" key="1">
    <source>
        <dbReference type="EMBL" id="KAK4828033.1"/>
    </source>
</evidence>
<organism evidence="1 2">
    <name type="scientific">Mycteria americana</name>
    <name type="common">Wood stork</name>
    <dbReference type="NCBI Taxonomy" id="33587"/>
    <lineage>
        <taxon>Eukaryota</taxon>
        <taxon>Metazoa</taxon>
        <taxon>Chordata</taxon>
        <taxon>Craniata</taxon>
        <taxon>Vertebrata</taxon>
        <taxon>Euteleostomi</taxon>
        <taxon>Archelosauria</taxon>
        <taxon>Archosauria</taxon>
        <taxon>Dinosauria</taxon>
        <taxon>Saurischia</taxon>
        <taxon>Theropoda</taxon>
        <taxon>Coelurosauria</taxon>
        <taxon>Aves</taxon>
        <taxon>Neognathae</taxon>
        <taxon>Neoaves</taxon>
        <taxon>Aequornithes</taxon>
        <taxon>Ciconiiformes</taxon>
        <taxon>Ciconiidae</taxon>
        <taxon>Mycteria</taxon>
    </lineage>
</organism>
<evidence type="ECO:0000313" key="2">
    <source>
        <dbReference type="Proteomes" id="UP001333110"/>
    </source>
</evidence>
<proteinExistence type="predicted"/>
<accession>A0AAN7SH28</accession>
<dbReference type="AlphaFoldDB" id="A0AAN7SH28"/>
<sequence length="93" mass="10493">MVGLDDLKGLLQPIRFCDSVILRLDCWNIGLPFKFKIDITEPNTTTSITPHLTSTPTVKDEKMLSPQISQIGPYAIKHKGHQQVLFNSSWSLK</sequence>
<name>A0AAN7SH28_MYCAM</name>
<comment type="caution">
    <text evidence="1">The sequence shown here is derived from an EMBL/GenBank/DDBJ whole genome shotgun (WGS) entry which is preliminary data.</text>
</comment>
<reference evidence="1 2" key="1">
    <citation type="journal article" date="2023" name="J. Hered.">
        <title>Chromosome-level genome of the wood stork (Mycteria americana) provides insight into avian chromosome evolution.</title>
        <authorList>
            <person name="Flamio R. Jr."/>
            <person name="Ramstad K.M."/>
        </authorList>
    </citation>
    <scope>NUCLEOTIDE SEQUENCE [LARGE SCALE GENOMIC DNA]</scope>
    <source>
        <strain evidence="1">JAX WOST 10</strain>
    </source>
</reference>
<protein>
    <submittedName>
        <fullName evidence="1">Uncharacterized protein</fullName>
    </submittedName>
</protein>
<dbReference type="Proteomes" id="UP001333110">
    <property type="component" value="Unassembled WGS sequence"/>
</dbReference>
<gene>
    <name evidence="1" type="ORF">QYF61_022810</name>
</gene>
<keyword evidence="2" id="KW-1185">Reference proteome</keyword>